<dbReference type="AlphaFoldDB" id="A0A1L7WDP5"/>
<organism evidence="1 2">
    <name type="scientific">Phialocephala subalpina</name>
    <dbReference type="NCBI Taxonomy" id="576137"/>
    <lineage>
        <taxon>Eukaryota</taxon>
        <taxon>Fungi</taxon>
        <taxon>Dikarya</taxon>
        <taxon>Ascomycota</taxon>
        <taxon>Pezizomycotina</taxon>
        <taxon>Leotiomycetes</taxon>
        <taxon>Helotiales</taxon>
        <taxon>Mollisiaceae</taxon>
        <taxon>Phialocephala</taxon>
        <taxon>Phialocephala fortinii species complex</taxon>
    </lineage>
</organism>
<protein>
    <submittedName>
        <fullName evidence="1">Uncharacterized protein</fullName>
    </submittedName>
</protein>
<evidence type="ECO:0000313" key="1">
    <source>
        <dbReference type="EMBL" id="CZR50905.1"/>
    </source>
</evidence>
<gene>
    <name evidence="1" type="ORF">PAC_00779</name>
</gene>
<proteinExistence type="predicted"/>
<dbReference type="Proteomes" id="UP000184330">
    <property type="component" value="Unassembled WGS sequence"/>
</dbReference>
<evidence type="ECO:0000313" key="2">
    <source>
        <dbReference type="Proteomes" id="UP000184330"/>
    </source>
</evidence>
<sequence length="111" mass="12618">MQGLFTAPPPDFSEYPLPQKISYDLALIMKLSIDKFAFAICLEDALKKSRHWNASPGVCVKNDEKISGFLVELLKDEYLSVTGMVEQIGEIGKWLQRIHFEVKNWESAGKK</sequence>
<dbReference type="EMBL" id="FJOG01000001">
    <property type="protein sequence ID" value="CZR50905.1"/>
    <property type="molecule type" value="Genomic_DNA"/>
</dbReference>
<reference evidence="1 2" key="1">
    <citation type="submission" date="2016-03" db="EMBL/GenBank/DDBJ databases">
        <authorList>
            <person name="Ploux O."/>
        </authorList>
    </citation>
    <scope>NUCLEOTIDE SEQUENCE [LARGE SCALE GENOMIC DNA]</scope>
    <source>
        <strain evidence="1 2">UAMH 11012</strain>
    </source>
</reference>
<accession>A0A1L7WDP5</accession>
<keyword evidence="2" id="KW-1185">Reference proteome</keyword>
<name>A0A1L7WDP5_9HELO</name>